<organism evidence="1 2">
    <name type="scientific">Panagrolaimus sp. JU765</name>
    <dbReference type="NCBI Taxonomy" id="591449"/>
    <lineage>
        <taxon>Eukaryota</taxon>
        <taxon>Metazoa</taxon>
        <taxon>Ecdysozoa</taxon>
        <taxon>Nematoda</taxon>
        <taxon>Chromadorea</taxon>
        <taxon>Rhabditida</taxon>
        <taxon>Tylenchina</taxon>
        <taxon>Panagrolaimomorpha</taxon>
        <taxon>Panagrolaimoidea</taxon>
        <taxon>Panagrolaimidae</taxon>
        <taxon>Panagrolaimus</taxon>
    </lineage>
</organism>
<protein>
    <submittedName>
        <fullName evidence="2">Cyclopentanone 1,2-monooxygenase</fullName>
    </submittedName>
</protein>
<proteinExistence type="predicted"/>
<evidence type="ECO:0000313" key="1">
    <source>
        <dbReference type="Proteomes" id="UP000887576"/>
    </source>
</evidence>
<accession>A0AC34R7S8</accession>
<evidence type="ECO:0000313" key="2">
    <source>
        <dbReference type="WBParaSite" id="JU765_v2.g4249.t1"/>
    </source>
</evidence>
<dbReference type="WBParaSite" id="JU765_v2.g4249.t1">
    <property type="protein sequence ID" value="JU765_v2.g4249.t1"/>
    <property type="gene ID" value="JU765_v2.g4249"/>
</dbReference>
<name>A0AC34R7S8_9BILA</name>
<dbReference type="Proteomes" id="UP000887576">
    <property type="component" value="Unplaced"/>
</dbReference>
<sequence>MGLQKEIHVSPKNKTGENYAKFLELDILIVGGGFSGVYLLYELRKKGYKVKIFEAADGLGGVWKWNQYPGARVDSDIPIYELSIPEVYNTWNWKEKFPGWQELQDYFEHVDKVCDISKDVAYDTRVIDGIFDEKEGKWTIKTEDGRICKCKYFLPCVGFAAKRYFPDWKGLNIFKGTICHSSFWPKEDFDVTNKNCAVIGTGSTGVQIIQEWAKK</sequence>
<reference evidence="2" key="1">
    <citation type="submission" date="2022-11" db="UniProtKB">
        <authorList>
            <consortium name="WormBaseParasite"/>
        </authorList>
    </citation>
    <scope>IDENTIFICATION</scope>
</reference>